<feature type="domain" description="Ketoreductase" evidence="3">
    <location>
        <begin position="8"/>
        <end position="152"/>
    </location>
</feature>
<dbReference type="Pfam" id="PF00106">
    <property type="entry name" value="adh_short"/>
    <property type="match status" value="1"/>
</dbReference>
<keyword evidence="2" id="KW-0560">Oxidoreductase</keyword>
<dbReference type="SMART" id="SM00822">
    <property type="entry name" value="PKS_KR"/>
    <property type="match status" value="1"/>
</dbReference>
<organism evidence="4 5">
    <name type="scientific">Rhodococcus antarcticus</name>
    <dbReference type="NCBI Taxonomy" id="2987751"/>
    <lineage>
        <taxon>Bacteria</taxon>
        <taxon>Bacillati</taxon>
        <taxon>Actinomycetota</taxon>
        <taxon>Actinomycetes</taxon>
        <taxon>Mycobacteriales</taxon>
        <taxon>Nocardiaceae</taxon>
        <taxon>Rhodococcus</taxon>
    </lineage>
</organism>
<protein>
    <submittedName>
        <fullName evidence="4">SDR family NAD(P)-dependent oxidoreductase</fullName>
    </submittedName>
</protein>
<gene>
    <name evidence="4" type="ORF">RHODO2019_17235</name>
</gene>
<evidence type="ECO:0000313" key="4">
    <source>
        <dbReference type="EMBL" id="UZJ24821.1"/>
    </source>
</evidence>
<dbReference type="Gene3D" id="3.40.50.720">
    <property type="entry name" value="NAD(P)-binding Rossmann-like Domain"/>
    <property type="match status" value="1"/>
</dbReference>
<dbReference type="RefSeq" id="WP_265382927.1">
    <property type="nucleotide sequence ID" value="NZ_CP110615.1"/>
</dbReference>
<dbReference type="PRINTS" id="PR00081">
    <property type="entry name" value="GDHRDH"/>
</dbReference>
<accession>A0ABY6P0M8</accession>
<proteinExistence type="inferred from homology"/>
<keyword evidence="5" id="KW-1185">Reference proteome</keyword>
<comment type="similarity">
    <text evidence="1">Belongs to the short-chain dehydrogenases/reductases (SDR) family.</text>
</comment>
<sequence>MTTSMEGRLALVTGASRGIGAVVARGLATRGATVLCLARDGEPLEAAVAGLVDDGLDAVALPCDLADDDALDALAGRVERVGEVDVLVHCAAVMSDKGAKTLRTTPQEWRRVMAVDLDAAFRLTTTVGPGMAARRRGRIVHYSACLGRMSGPGNAGGLAPYRIAKAGVNAMVRNLSHELGHGRRGVLVDAVCPGHCRTDMGGPEAPRSPEEGADTGLWLVERDALDPDGAPVVTGRLWEDRAVVPW</sequence>
<evidence type="ECO:0000256" key="2">
    <source>
        <dbReference type="ARBA" id="ARBA00023002"/>
    </source>
</evidence>
<name>A0ABY6P0M8_9NOCA</name>
<dbReference type="SUPFAM" id="SSF51735">
    <property type="entry name" value="NAD(P)-binding Rossmann-fold domains"/>
    <property type="match status" value="1"/>
</dbReference>
<reference evidence="4" key="1">
    <citation type="submission" date="2022-10" db="EMBL/GenBank/DDBJ databases">
        <title>Rhodococcus sp.75.</title>
        <authorList>
            <person name="Sun M."/>
        </authorList>
    </citation>
    <scope>NUCLEOTIDE SEQUENCE</scope>
    <source>
        <strain evidence="4">75</strain>
    </source>
</reference>
<evidence type="ECO:0000259" key="3">
    <source>
        <dbReference type="SMART" id="SM00822"/>
    </source>
</evidence>
<dbReference type="InterPro" id="IPR002347">
    <property type="entry name" value="SDR_fam"/>
</dbReference>
<dbReference type="EMBL" id="CP110615">
    <property type="protein sequence ID" value="UZJ24821.1"/>
    <property type="molecule type" value="Genomic_DNA"/>
</dbReference>
<evidence type="ECO:0000256" key="1">
    <source>
        <dbReference type="ARBA" id="ARBA00006484"/>
    </source>
</evidence>
<dbReference type="PANTHER" id="PTHR42760:SF133">
    <property type="entry name" value="3-OXOACYL-[ACYL-CARRIER-PROTEIN] REDUCTASE"/>
    <property type="match status" value="1"/>
</dbReference>
<evidence type="ECO:0000313" key="5">
    <source>
        <dbReference type="Proteomes" id="UP001164965"/>
    </source>
</evidence>
<dbReference type="PANTHER" id="PTHR42760">
    <property type="entry name" value="SHORT-CHAIN DEHYDROGENASES/REDUCTASES FAMILY MEMBER"/>
    <property type="match status" value="1"/>
</dbReference>
<dbReference type="Proteomes" id="UP001164965">
    <property type="component" value="Chromosome"/>
</dbReference>
<dbReference type="InterPro" id="IPR036291">
    <property type="entry name" value="NAD(P)-bd_dom_sf"/>
</dbReference>
<dbReference type="InterPro" id="IPR057326">
    <property type="entry name" value="KR_dom"/>
</dbReference>